<dbReference type="Gene3D" id="3.40.50.150">
    <property type="entry name" value="Vaccinia Virus protein VP39"/>
    <property type="match status" value="1"/>
</dbReference>
<dbReference type="InterPro" id="IPR029063">
    <property type="entry name" value="SAM-dependent_MTases_sf"/>
</dbReference>
<dbReference type="PANTHER" id="PTHR43861">
    <property type="entry name" value="TRANS-ACONITATE 2-METHYLTRANSFERASE-RELATED"/>
    <property type="match status" value="1"/>
</dbReference>
<evidence type="ECO:0000256" key="1">
    <source>
        <dbReference type="ARBA" id="ARBA00022679"/>
    </source>
</evidence>
<evidence type="ECO:0000259" key="2">
    <source>
        <dbReference type="Pfam" id="PF13649"/>
    </source>
</evidence>
<reference evidence="3 4" key="1">
    <citation type="journal article" date="2016" name="Nat. Commun.">
        <title>Thousands of microbial genomes shed light on interconnected biogeochemical processes in an aquifer system.</title>
        <authorList>
            <person name="Anantharaman K."/>
            <person name="Brown C.T."/>
            <person name="Hug L.A."/>
            <person name="Sharon I."/>
            <person name="Castelle C.J."/>
            <person name="Probst A.J."/>
            <person name="Thomas B.C."/>
            <person name="Singh A."/>
            <person name="Wilkins M.J."/>
            <person name="Karaoz U."/>
            <person name="Brodie E.L."/>
            <person name="Williams K.H."/>
            <person name="Hubbard S.S."/>
            <person name="Banfield J.F."/>
        </authorList>
    </citation>
    <scope>NUCLEOTIDE SEQUENCE [LARGE SCALE GENOMIC DNA]</scope>
</reference>
<dbReference type="AlphaFoldDB" id="A0A1G2R7U2"/>
<gene>
    <name evidence="3" type="ORF">A3D59_01185</name>
</gene>
<sequence length="205" mass="23834">MIVEHLAQNPILWTIFEKIFGADKQKEAIYRSAVEFKKSLLDFGCSSGNITGAFLDFDYTGVDTDKKSISYAKKRWASYKNVKFICTDILGKRFNRQRFNYILFAGTGHHLSPVLFIPITEKLINLLESNGQIWFYDILKPNKKNHFLAHILAAIDRGKYIRTYSQYKRIFKKIKGIKIIESKTIKVSGTLIPQEDYCFFRLAKK</sequence>
<feature type="domain" description="Methyltransferase" evidence="2">
    <location>
        <begin position="41"/>
        <end position="131"/>
    </location>
</feature>
<comment type="caution">
    <text evidence="3">The sequence shown here is derived from an EMBL/GenBank/DDBJ whole genome shotgun (WGS) entry which is preliminary data.</text>
</comment>
<name>A0A1G2R7U2_9BACT</name>
<dbReference type="Proteomes" id="UP000179258">
    <property type="component" value="Unassembled WGS sequence"/>
</dbReference>
<organism evidence="3 4">
    <name type="scientific">Candidatus Wildermuthbacteria bacterium RIFCSPHIGHO2_02_FULL_47_17</name>
    <dbReference type="NCBI Taxonomy" id="1802452"/>
    <lineage>
        <taxon>Bacteria</taxon>
        <taxon>Candidatus Wildermuthiibacteriota</taxon>
    </lineage>
</organism>
<dbReference type="InterPro" id="IPR041698">
    <property type="entry name" value="Methyltransf_25"/>
</dbReference>
<evidence type="ECO:0000313" key="4">
    <source>
        <dbReference type="Proteomes" id="UP000179258"/>
    </source>
</evidence>
<dbReference type="CDD" id="cd02440">
    <property type="entry name" value="AdoMet_MTases"/>
    <property type="match status" value="1"/>
</dbReference>
<keyword evidence="1" id="KW-0808">Transferase</keyword>
<protein>
    <recommendedName>
        <fullName evidence="2">Methyltransferase domain-containing protein</fullName>
    </recommendedName>
</protein>
<evidence type="ECO:0000313" key="3">
    <source>
        <dbReference type="EMBL" id="OHA68777.1"/>
    </source>
</evidence>
<accession>A0A1G2R7U2</accession>
<dbReference type="EMBL" id="MHTX01000008">
    <property type="protein sequence ID" value="OHA68777.1"/>
    <property type="molecule type" value="Genomic_DNA"/>
</dbReference>
<dbReference type="Pfam" id="PF13649">
    <property type="entry name" value="Methyltransf_25"/>
    <property type="match status" value="1"/>
</dbReference>
<dbReference type="GO" id="GO:0016740">
    <property type="term" value="F:transferase activity"/>
    <property type="evidence" value="ECO:0007669"/>
    <property type="project" value="UniProtKB-KW"/>
</dbReference>
<dbReference type="SUPFAM" id="SSF53335">
    <property type="entry name" value="S-adenosyl-L-methionine-dependent methyltransferases"/>
    <property type="match status" value="1"/>
</dbReference>
<proteinExistence type="predicted"/>